<evidence type="ECO:0000313" key="2">
    <source>
        <dbReference type="EMBL" id="GEL20272.1"/>
    </source>
</evidence>
<gene>
    <name evidence="2" type="ORF">PA7_41090</name>
</gene>
<dbReference type="Pfam" id="PF01969">
    <property type="entry name" value="Ni_insertion"/>
    <property type="match status" value="1"/>
</dbReference>
<dbReference type="PANTHER" id="PTHR36566:SF1">
    <property type="entry name" value="PYRIDINIUM-3,5-BISTHIOCARBOXYLIC ACID MONONUCLEOTIDE NICKEL INSERTION PROTEIN"/>
    <property type="match status" value="1"/>
</dbReference>
<proteinExistence type="predicted"/>
<dbReference type="Proteomes" id="UP000321328">
    <property type="component" value="Unassembled WGS sequence"/>
</dbReference>
<comment type="caution">
    <text evidence="2">The sequence shown here is derived from an EMBL/GenBank/DDBJ whole genome shotgun (WGS) entry which is preliminary data.</text>
</comment>
<name>A0A511D653_9PSEU</name>
<sequence>MGAGGRDVLGRANVVRVALGIPLADAPTTGSMWVLETNVDDLDPRVWPTVLATLLEAGAADAWLVPIVMKKGRPAYTLCVLIRDAERAALARARKVPVRQVLDEAVAAAEAAMLRPGAPWLGESLDQGGAAI</sequence>
<evidence type="ECO:0000313" key="3">
    <source>
        <dbReference type="Proteomes" id="UP000321328"/>
    </source>
</evidence>
<dbReference type="STRING" id="1123024.GCA_000423625_04757"/>
<protein>
    <submittedName>
        <fullName evidence="2">Uncharacterized protein</fullName>
    </submittedName>
</protein>
<dbReference type="InterPro" id="IPR002822">
    <property type="entry name" value="Ni_insertion"/>
</dbReference>
<accession>A0A511D653</accession>
<reference evidence="2 3" key="1">
    <citation type="submission" date="2019-07" db="EMBL/GenBank/DDBJ databases">
        <title>Whole genome shotgun sequence of Pseudonocardia asaccharolytica NBRC 16224.</title>
        <authorList>
            <person name="Hosoyama A."/>
            <person name="Uohara A."/>
            <person name="Ohji S."/>
            <person name="Ichikawa N."/>
        </authorList>
    </citation>
    <scope>NUCLEOTIDE SEQUENCE [LARGE SCALE GENOMIC DNA]</scope>
    <source>
        <strain evidence="2 3">NBRC 16224</strain>
    </source>
</reference>
<organism evidence="2 3">
    <name type="scientific">Pseudonocardia asaccharolytica DSM 44247 = NBRC 16224</name>
    <dbReference type="NCBI Taxonomy" id="1123024"/>
    <lineage>
        <taxon>Bacteria</taxon>
        <taxon>Bacillati</taxon>
        <taxon>Actinomycetota</taxon>
        <taxon>Actinomycetes</taxon>
        <taxon>Pseudonocardiales</taxon>
        <taxon>Pseudonocardiaceae</taxon>
        <taxon>Pseudonocardia</taxon>
    </lineage>
</organism>
<dbReference type="PANTHER" id="PTHR36566">
    <property type="entry name" value="NICKEL INSERTION PROTEIN-RELATED"/>
    <property type="match status" value="1"/>
</dbReference>
<dbReference type="AlphaFoldDB" id="A0A511D653"/>
<dbReference type="Gene3D" id="3.30.70.1380">
    <property type="entry name" value="Transcriptional regulatory protein pf0864 domain like"/>
    <property type="match status" value="1"/>
</dbReference>
<keyword evidence="1" id="KW-0533">Nickel</keyword>
<keyword evidence="3" id="KW-1185">Reference proteome</keyword>
<evidence type="ECO:0000256" key="1">
    <source>
        <dbReference type="ARBA" id="ARBA00022596"/>
    </source>
</evidence>
<dbReference type="EMBL" id="BJVI01000063">
    <property type="protein sequence ID" value="GEL20272.1"/>
    <property type="molecule type" value="Genomic_DNA"/>
</dbReference>